<dbReference type="PANTHER" id="PTHR31272">
    <property type="entry name" value="CYTOCHROME C-TYPE BIOGENESIS PROTEIN HI_1454-RELATED"/>
    <property type="match status" value="1"/>
</dbReference>
<dbReference type="PANTHER" id="PTHR31272:SF6">
    <property type="entry name" value="CYTOCHROME C-TYPE BIOGENESIS CCDA-LIKE CHLOROPLASTIC PROTEIN"/>
    <property type="match status" value="1"/>
</dbReference>
<evidence type="ECO:0000256" key="2">
    <source>
        <dbReference type="SAM" id="Phobius"/>
    </source>
</evidence>
<keyword evidence="1" id="KW-0201">Cytochrome c-type biogenesis</keyword>
<feature type="transmembrane region" description="Helical" evidence="2">
    <location>
        <begin position="16"/>
        <end position="36"/>
    </location>
</feature>
<keyword evidence="4" id="KW-1185">Reference proteome</keyword>
<keyword evidence="2" id="KW-1133">Transmembrane helix</keyword>
<dbReference type="Gramene" id="OB0083G10010.1">
    <property type="protein sequence ID" value="OB0083G10010.1"/>
    <property type="gene ID" value="OB0083G10010"/>
</dbReference>
<keyword evidence="2" id="KW-0812">Transmembrane</keyword>
<dbReference type="EnsemblPlants" id="OB0083G10010.1">
    <property type="protein sequence ID" value="OB0083G10010.1"/>
    <property type="gene ID" value="OB0083G10010"/>
</dbReference>
<keyword evidence="2" id="KW-0472">Membrane</keyword>
<evidence type="ECO:0000256" key="1">
    <source>
        <dbReference type="ARBA" id="ARBA00022748"/>
    </source>
</evidence>
<proteinExistence type="predicted"/>
<accession>J3KUV3</accession>
<reference evidence="3" key="1">
    <citation type="submission" date="2015-06" db="UniProtKB">
        <authorList>
            <consortium name="EnsemblPlants"/>
        </authorList>
    </citation>
    <scope>IDENTIFICATION</scope>
</reference>
<dbReference type="HOGENOM" id="CLU_2695151_0_0_1"/>
<evidence type="ECO:0000313" key="4">
    <source>
        <dbReference type="Proteomes" id="UP000006038"/>
    </source>
</evidence>
<dbReference type="STRING" id="4533.J3KUV3"/>
<name>J3KUV3_ORYBR</name>
<dbReference type="AlphaFoldDB" id="J3KUV3"/>
<organism evidence="3">
    <name type="scientific">Oryza brachyantha</name>
    <name type="common">malo sina</name>
    <dbReference type="NCBI Taxonomy" id="4533"/>
    <lineage>
        <taxon>Eukaryota</taxon>
        <taxon>Viridiplantae</taxon>
        <taxon>Streptophyta</taxon>
        <taxon>Embryophyta</taxon>
        <taxon>Tracheophyta</taxon>
        <taxon>Spermatophyta</taxon>
        <taxon>Magnoliopsida</taxon>
        <taxon>Liliopsida</taxon>
        <taxon>Poales</taxon>
        <taxon>Poaceae</taxon>
        <taxon>BOP clade</taxon>
        <taxon>Oryzoideae</taxon>
        <taxon>Oryzeae</taxon>
        <taxon>Oryzinae</taxon>
        <taxon>Oryza</taxon>
    </lineage>
</organism>
<dbReference type="InterPro" id="IPR051790">
    <property type="entry name" value="Cytochrome_c-biogenesis_DsbD"/>
</dbReference>
<evidence type="ECO:0000313" key="3">
    <source>
        <dbReference type="EnsemblPlants" id="OB0083G10010.1"/>
    </source>
</evidence>
<sequence length="74" mass="8000">DPIVGGSLLLTYTTGYVAPLLIAASFAGALQSLLSFRRYSSWITNQWCISTGWRGLYPAGQVVSCNINGDVECR</sequence>
<dbReference type="GO" id="GO:0017004">
    <property type="term" value="P:cytochrome complex assembly"/>
    <property type="evidence" value="ECO:0007669"/>
    <property type="project" value="UniProtKB-KW"/>
</dbReference>
<protein>
    <submittedName>
        <fullName evidence="3">Uncharacterized protein</fullName>
    </submittedName>
</protein>
<dbReference type="Proteomes" id="UP000006038">
    <property type="component" value="Unassembled WGS sequence"/>
</dbReference>